<dbReference type="InterPro" id="IPR002347">
    <property type="entry name" value="SDR_fam"/>
</dbReference>
<evidence type="ECO:0000256" key="2">
    <source>
        <dbReference type="ARBA" id="ARBA00022857"/>
    </source>
</evidence>
<reference evidence="5 6" key="1">
    <citation type="submission" date="2015-01" db="EMBL/GenBank/DDBJ databases">
        <title>The Genome Sequence of Exophiala xenobiotica CBS118157.</title>
        <authorList>
            <consortium name="The Broad Institute Genomics Platform"/>
            <person name="Cuomo C."/>
            <person name="de Hoog S."/>
            <person name="Gorbushina A."/>
            <person name="Stielow B."/>
            <person name="Teixiera M."/>
            <person name="Abouelleil A."/>
            <person name="Chapman S.B."/>
            <person name="Priest M."/>
            <person name="Young S.K."/>
            <person name="Wortman J."/>
            <person name="Nusbaum C."/>
            <person name="Birren B."/>
        </authorList>
    </citation>
    <scope>NUCLEOTIDE SEQUENCE [LARGE SCALE GENOMIC DNA]</scope>
    <source>
        <strain evidence="5 6">CBS 118157</strain>
    </source>
</reference>
<keyword evidence="2" id="KW-0521">NADP</keyword>
<proteinExistence type="inferred from homology"/>
<accession>A0A0D2FEV0</accession>
<organism evidence="5 6">
    <name type="scientific">Exophiala xenobiotica</name>
    <dbReference type="NCBI Taxonomy" id="348802"/>
    <lineage>
        <taxon>Eukaryota</taxon>
        <taxon>Fungi</taxon>
        <taxon>Dikarya</taxon>
        <taxon>Ascomycota</taxon>
        <taxon>Pezizomycotina</taxon>
        <taxon>Eurotiomycetes</taxon>
        <taxon>Chaetothyriomycetidae</taxon>
        <taxon>Chaetothyriales</taxon>
        <taxon>Herpotrichiellaceae</taxon>
        <taxon>Exophiala</taxon>
    </lineage>
</organism>
<dbReference type="PANTHER" id="PTHR24320:SF272">
    <property type="entry name" value="NAD(P)-BINDING ROSSMANN-FOLD SUPERFAMILY PROTEIN"/>
    <property type="match status" value="1"/>
</dbReference>
<dbReference type="PANTHER" id="PTHR24320">
    <property type="entry name" value="RETINOL DEHYDROGENASE"/>
    <property type="match status" value="1"/>
</dbReference>
<dbReference type="SUPFAM" id="SSF51735">
    <property type="entry name" value="NAD(P)-binding Rossmann-fold domains"/>
    <property type="match status" value="1"/>
</dbReference>
<keyword evidence="6" id="KW-1185">Reference proteome</keyword>
<gene>
    <name evidence="5" type="ORF">PV05_03145</name>
</gene>
<name>A0A0D2FEV0_9EURO</name>
<dbReference type="Pfam" id="PF00106">
    <property type="entry name" value="adh_short"/>
    <property type="match status" value="1"/>
</dbReference>
<evidence type="ECO:0000256" key="4">
    <source>
        <dbReference type="SAM" id="MobiDB-lite"/>
    </source>
</evidence>
<feature type="compositionally biased region" description="Low complexity" evidence="4">
    <location>
        <begin position="234"/>
        <end position="251"/>
    </location>
</feature>
<dbReference type="GeneID" id="25325053"/>
<comment type="similarity">
    <text evidence="1">Belongs to the short-chain dehydrogenases/reductases (SDR) family.</text>
</comment>
<evidence type="ECO:0000256" key="1">
    <source>
        <dbReference type="ARBA" id="ARBA00006484"/>
    </source>
</evidence>
<keyword evidence="3" id="KW-0560">Oxidoreductase</keyword>
<dbReference type="AlphaFoldDB" id="A0A0D2FEV0"/>
<dbReference type="STRING" id="348802.A0A0D2FEV0"/>
<dbReference type="HOGENOM" id="CLU_010194_44_0_1"/>
<feature type="region of interest" description="Disordered" evidence="4">
    <location>
        <begin position="232"/>
        <end position="251"/>
    </location>
</feature>
<dbReference type="PRINTS" id="PR00081">
    <property type="entry name" value="GDHRDH"/>
</dbReference>
<dbReference type="InterPro" id="IPR036291">
    <property type="entry name" value="NAD(P)-bd_dom_sf"/>
</dbReference>
<dbReference type="Proteomes" id="UP000054342">
    <property type="component" value="Unassembled WGS sequence"/>
</dbReference>
<evidence type="ECO:0000313" key="5">
    <source>
        <dbReference type="EMBL" id="KIW58644.1"/>
    </source>
</evidence>
<dbReference type="RefSeq" id="XP_013319228.1">
    <property type="nucleotide sequence ID" value="XM_013463774.1"/>
</dbReference>
<protein>
    <submittedName>
        <fullName evidence="5">Uncharacterized protein</fullName>
    </submittedName>
</protein>
<dbReference type="Gene3D" id="3.40.50.720">
    <property type="entry name" value="NAD(P)-binding Rossmann-like Domain"/>
    <property type="match status" value="1"/>
</dbReference>
<evidence type="ECO:0000313" key="6">
    <source>
        <dbReference type="Proteomes" id="UP000054342"/>
    </source>
</evidence>
<dbReference type="OrthoDB" id="191139at2759"/>
<dbReference type="GO" id="GO:0016491">
    <property type="term" value="F:oxidoreductase activity"/>
    <property type="evidence" value="ECO:0007669"/>
    <property type="project" value="UniProtKB-KW"/>
</dbReference>
<evidence type="ECO:0000256" key="3">
    <source>
        <dbReference type="ARBA" id="ARBA00023002"/>
    </source>
</evidence>
<feature type="region of interest" description="Disordered" evidence="4">
    <location>
        <begin position="1"/>
        <end position="24"/>
    </location>
</feature>
<dbReference type="EMBL" id="KN847318">
    <property type="protein sequence ID" value="KIW58644.1"/>
    <property type="molecule type" value="Genomic_DNA"/>
</dbReference>
<sequence>MDDPQNPYAGAHRHPKGPGDARPTALQIVKDNDRTSKLQDLVILITGCSSGLGVETARALATTGATLYLTARNLTKAREALGPEILSNSNSCPGRVHLLELNLDSLASVRACASAFLAQSGGKLNVLVNNAGIRHVPFSKTEDGFERHWGVNHLGHFLLMRLLLPGLQGSSTMEFQSRVVVLSSTASRNEDISFDDVNLERPGAYTPPRGYAQSKLANVYMATEITRRYGIGSGNDTANSTGTSTSNSAQASRPGVWGLAVHPGGIRTGLQAPSGGLREVLTWYYMRNIMRVLNYMKSPEQGAATTVLAAVGKRFEGRGAMYLEDCGEAVPVKKGWGLIDPGYVPGRTDNEVDAKRCWEISCKMVGIEDEG</sequence>